<comment type="caution">
    <text evidence="2">The sequence shown here is derived from an EMBL/GenBank/DDBJ whole genome shotgun (WGS) entry which is preliminary data.</text>
</comment>
<keyword evidence="1" id="KW-0472">Membrane</keyword>
<name>A0ABR0NKG6_GOSAR</name>
<keyword evidence="3" id="KW-1185">Reference proteome</keyword>
<protein>
    <submittedName>
        <fullName evidence="2">Uncharacterized protein</fullName>
    </submittedName>
</protein>
<accession>A0ABR0NKG6</accession>
<feature type="transmembrane region" description="Helical" evidence="1">
    <location>
        <begin position="16"/>
        <end position="36"/>
    </location>
</feature>
<feature type="transmembrane region" description="Helical" evidence="1">
    <location>
        <begin position="88"/>
        <end position="108"/>
    </location>
</feature>
<keyword evidence="1" id="KW-1133">Transmembrane helix</keyword>
<proteinExistence type="predicted"/>
<organism evidence="2 3">
    <name type="scientific">Gossypium arboreum</name>
    <name type="common">Tree cotton</name>
    <name type="synonym">Gossypium nanking</name>
    <dbReference type="NCBI Taxonomy" id="29729"/>
    <lineage>
        <taxon>Eukaryota</taxon>
        <taxon>Viridiplantae</taxon>
        <taxon>Streptophyta</taxon>
        <taxon>Embryophyta</taxon>
        <taxon>Tracheophyta</taxon>
        <taxon>Spermatophyta</taxon>
        <taxon>Magnoliopsida</taxon>
        <taxon>eudicotyledons</taxon>
        <taxon>Gunneridae</taxon>
        <taxon>Pentapetalae</taxon>
        <taxon>rosids</taxon>
        <taxon>malvids</taxon>
        <taxon>Malvales</taxon>
        <taxon>Malvaceae</taxon>
        <taxon>Malvoideae</taxon>
        <taxon>Gossypium</taxon>
    </lineage>
</organism>
<keyword evidence="1" id="KW-0812">Transmembrane</keyword>
<gene>
    <name evidence="2" type="ORF">PVK06_036575</name>
</gene>
<reference evidence="2 3" key="1">
    <citation type="submission" date="2023-03" db="EMBL/GenBank/DDBJ databases">
        <title>WGS of Gossypium arboreum.</title>
        <authorList>
            <person name="Yu D."/>
        </authorList>
    </citation>
    <scope>NUCLEOTIDE SEQUENCE [LARGE SCALE GENOMIC DNA]</scope>
    <source>
        <tissue evidence="2">Leaf</tissue>
    </source>
</reference>
<dbReference type="EMBL" id="JARKNE010000010">
    <property type="protein sequence ID" value="KAK5795314.1"/>
    <property type="molecule type" value="Genomic_DNA"/>
</dbReference>
<evidence type="ECO:0000313" key="3">
    <source>
        <dbReference type="Proteomes" id="UP001358586"/>
    </source>
</evidence>
<dbReference type="Proteomes" id="UP001358586">
    <property type="component" value="Chromosome 10"/>
</dbReference>
<evidence type="ECO:0000256" key="1">
    <source>
        <dbReference type="SAM" id="Phobius"/>
    </source>
</evidence>
<sequence length="113" mass="12706">MAGRGRKGIPLEMRNTFLVMIVLIITATYAVSLSPLEKADNSSSMKYHIKYYVSLKSADSTTPQPGPPLLPADYQINFSDIIDVSSMFWLYNTLNFWAAIGLTTYLLLSRSYE</sequence>
<evidence type="ECO:0000313" key="2">
    <source>
        <dbReference type="EMBL" id="KAK5795314.1"/>
    </source>
</evidence>